<sequence>MIVLLAIFLFLLIYYMGLVYMTNVAFKRKKINLSLGVNLFLPFFILKTFAKVLKKNWNNKKTRKKVLIDIIFGYNMGLIILVEIVHFGFVKGILVSDKKEKLSFMAKFANFRNSTMKKSFSDNMESQLVYA</sequence>
<dbReference type="AlphaFoldDB" id="A0AAE7MP24"/>
<feature type="transmembrane region" description="Helical" evidence="1">
    <location>
        <begin position="31"/>
        <end position="50"/>
    </location>
</feature>
<gene>
    <name evidence="2" type="ORF">EGM181_07045</name>
</gene>
<keyword evidence="1" id="KW-0472">Membrane</keyword>
<protein>
    <submittedName>
        <fullName evidence="2">Uncharacterized protein</fullName>
    </submittedName>
</protein>
<reference evidence="2 3" key="1">
    <citation type="submission" date="2020-03" db="EMBL/GenBank/DDBJ databases">
        <title>Characterization of ganglioside-mimicking enterococci.</title>
        <authorList>
            <person name="Patry R.T."/>
            <person name="Nothaft H."/>
            <person name="Bridger R."/>
            <person name="Shajahan A."/>
            <person name="Huynh S."/>
            <person name="Sanchez S."/>
            <person name="Azadi P."/>
            <person name="Cooper K."/>
            <person name="Miller W.G."/>
            <person name="Parker C.T."/>
            <person name="Wells L."/>
            <person name="Szymanski C.M."/>
        </authorList>
    </citation>
    <scope>NUCLEOTIDE SEQUENCE [LARGE SCALE GENOMIC DNA]</scope>
    <source>
        <strain evidence="2 3">EGM181</strain>
    </source>
</reference>
<proteinExistence type="predicted"/>
<dbReference type="EMBL" id="CP050485">
    <property type="protein sequence ID" value="QOG27015.1"/>
    <property type="molecule type" value="Genomic_DNA"/>
</dbReference>
<evidence type="ECO:0000313" key="3">
    <source>
        <dbReference type="Proteomes" id="UP000516696"/>
    </source>
</evidence>
<dbReference type="RefSeq" id="WP_171917968.1">
    <property type="nucleotide sequence ID" value="NZ_CP050485.1"/>
</dbReference>
<keyword evidence="1" id="KW-0812">Transmembrane</keyword>
<feature type="transmembrane region" description="Helical" evidence="1">
    <location>
        <begin position="71"/>
        <end position="94"/>
    </location>
</feature>
<keyword evidence="1" id="KW-1133">Transmembrane helix</keyword>
<accession>A0AAE7MP24</accession>
<organism evidence="2 3">
    <name type="scientific">Enterococcus gallinarum</name>
    <dbReference type="NCBI Taxonomy" id="1353"/>
    <lineage>
        <taxon>Bacteria</taxon>
        <taxon>Bacillati</taxon>
        <taxon>Bacillota</taxon>
        <taxon>Bacilli</taxon>
        <taxon>Lactobacillales</taxon>
        <taxon>Enterococcaceae</taxon>
        <taxon>Enterococcus</taxon>
    </lineage>
</organism>
<dbReference type="Proteomes" id="UP000516696">
    <property type="component" value="Chromosome"/>
</dbReference>
<name>A0AAE7MP24_ENTGA</name>
<evidence type="ECO:0000313" key="2">
    <source>
        <dbReference type="EMBL" id="QOG27015.1"/>
    </source>
</evidence>
<evidence type="ECO:0000256" key="1">
    <source>
        <dbReference type="SAM" id="Phobius"/>
    </source>
</evidence>